<dbReference type="Proteomes" id="UP000294902">
    <property type="component" value="Unassembled WGS sequence"/>
</dbReference>
<evidence type="ECO:0000313" key="3">
    <source>
        <dbReference type="Proteomes" id="UP000294902"/>
    </source>
</evidence>
<feature type="transmembrane region" description="Helical" evidence="1">
    <location>
        <begin position="6"/>
        <end position="26"/>
    </location>
</feature>
<feature type="transmembrane region" description="Helical" evidence="1">
    <location>
        <begin position="227"/>
        <end position="246"/>
    </location>
</feature>
<dbReference type="InterPro" id="IPR011397">
    <property type="entry name" value="YhfC"/>
</dbReference>
<feature type="transmembrane region" description="Helical" evidence="1">
    <location>
        <begin position="38"/>
        <end position="57"/>
    </location>
</feature>
<name>A0A4V2V069_9FIRM</name>
<dbReference type="RefSeq" id="WP_165878544.1">
    <property type="nucleotide sequence ID" value="NZ_SMAL01000006.1"/>
</dbReference>
<keyword evidence="1" id="KW-1133">Transmembrane helix</keyword>
<dbReference type="AlphaFoldDB" id="A0A4V2V069"/>
<keyword evidence="1" id="KW-0812">Transmembrane</keyword>
<feature type="transmembrane region" description="Helical" evidence="1">
    <location>
        <begin position="177"/>
        <end position="198"/>
    </location>
</feature>
<dbReference type="Pfam" id="PF10086">
    <property type="entry name" value="YhfC"/>
    <property type="match status" value="1"/>
</dbReference>
<protein>
    <submittedName>
        <fullName evidence="2">Putative membrane protein YhfC</fullName>
    </submittedName>
</protein>
<keyword evidence="1" id="KW-0472">Membrane</keyword>
<evidence type="ECO:0000313" key="2">
    <source>
        <dbReference type="EMBL" id="TCT14328.1"/>
    </source>
</evidence>
<keyword evidence="3" id="KW-1185">Reference proteome</keyword>
<organism evidence="2 3">
    <name type="scientific">Natranaerovirga pectinivora</name>
    <dbReference type="NCBI Taxonomy" id="682400"/>
    <lineage>
        <taxon>Bacteria</taxon>
        <taxon>Bacillati</taxon>
        <taxon>Bacillota</taxon>
        <taxon>Clostridia</taxon>
        <taxon>Lachnospirales</taxon>
        <taxon>Natranaerovirgaceae</taxon>
        <taxon>Natranaerovirga</taxon>
    </lineage>
</organism>
<gene>
    <name evidence="2" type="ORF">EDC18_106126</name>
</gene>
<feature type="transmembrane region" description="Helical" evidence="1">
    <location>
        <begin position="123"/>
        <end position="141"/>
    </location>
</feature>
<evidence type="ECO:0000256" key="1">
    <source>
        <dbReference type="SAM" id="Phobius"/>
    </source>
</evidence>
<feature type="transmembrane region" description="Helical" evidence="1">
    <location>
        <begin position="69"/>
        <end position="88"/>
    </location>
</feature>
<dbReference type="EMBL" id="SMAL01000006">
    <property type="protein sequence ID" value="TCT14328.1"/>
    <property type="molecule type" value="Genomic_DNA"/>
</dbReference>
<proteinExistence type="predicted"/>
<sequence length="256" mass="29212">MLITSLIFIILTLLIAVVVPIIGLIVLKNKTSYSLKIIFIGIMAFFISQMMITIPLLDYFSTMAWYDQLKITFPFLISLIVGFTSGIIEETTRYITFKFIAKNNCTYDNGIAYSLSYEGIKSIVILGFYYAMYLFTAITMLQNTFENQMLKQGVALSEIESVKSLFMDNPFLFLSDGVNQLLSFIIQILLSLFVIYSIKSSNMKYLIFAVLINSLFITMRIHLTGYIAYGFLISVFIGSIYLIKWFKDNKLSNTAT</sequence>
<feature type="transmembrane region" description="Helical" evidence="1">
    <location>
        <begin position="205"/>
        <end position="221"/>
    </location>
</feature>
<comment type="caution">
    <text evidence="2">The sequence shown here is derived from an EMBL/GenBank/DDBJ whole genome shotgun (WGS) entry which is preliminary data.</text>
</comment>
<reference evidence="2 3" key="1">
    <citation type="submission" date="2019-03" db="EMBL/GenBank/DDBJ databases">
        <title>Genomic Encyclopedia of Type Strains, Phase IV (KMG-IV): sequencing the most valuable type-strain genomes for metagenomic binning, comparative biology and taxonomic classification.</title>
        <authorList>
            <person name="Goeker M."/>
        </authorList>
    </citation>
    <scope>NUCLEOTIDE SEQUENCE [LARGE SCALE GENOMIC DNA]</scope>
    <source>
        <strain evidence="2 3">DSM 24629</strain>
    </source>
</reference>
<accession>A0A4V2V069</accession>